<keyword evidence="3" id="KW-1185">Reference proteome</keyword>
<dbReference type="Gene3D" id="3.90.550.10">
    <property type="entry name" value="Spore Coat Polysaccharide Biosynthesis Protein SpsA, Chain A"/>
    <property type="match status" value="1"/>
</dbReference>
<dbReference type="InterPro" id="IPR029044">
    <property type="entry name" value="Nucleotide-diphossugar_trans"/>
</dbReference>
<sequence>MLSALIPTANSQDDLALLLAALVPAAVEGLVREVICADAGSTDATAALCEDAGAKLIQGGLAAAAQAARSDWLLILPIDLRLAGGWDNAVAQRLAQRPEPLKVSGLKPHGLVASLTAAPCGLVVQKARVLARAETRDAKALIAALGRGAARL</sequence>
<dbReference type="Pfam" id="PF00535">
    <property type="entry name" value="Glycos_transf_2"/>
    <property type="match status" value="1"/>
</dbReference>
<protein>
    <submittedName>
        <fullName evidence="2">Glycosyltransferase</fullName>
        <ecNumber evidence="2">2.4.-.-</ecNumber>
    </submittedName>
</protein>
<dbReference type="SUPFAM" id="SSF53448">
    <property type="entry name" value="Nucleotide-diphospho-sugar transferases"/>
    <property type="match status" value="1"/>
</dbReference>
<dbReference type="RefSeq" id="WP_377352743.1">
    <property type="nucleotide sequence ID" value="NZ_JBHTLQ010000006.1"/>
</dbReference>
<organism evidence="2 3">
    <name type="scientific">Phenylobacterium conjunctum</name>
    <dbReference type="NCBI Taxonomy" id="1298959"/>
    <lineage>
        <taxon>Bacteria</taxon>
        <taxon>Pseudomonadati</taxon>
        <taxon>Pseudomonadota</taxon>
        <taxon>Alphaproteobacteria</taxon>
        <taxon>Caulobacterales</taxon>
        <taxon>Caulobacteraceae</taxon>
        <taxon>Phenylobacterium</taxon>
    </lineage>
</organism>
<dbReference type="EC" id="2.4.-.-" evidence="2"/>
<comment type="caution">
    <text evidence="2">The sequence shown here is derived from an EMBL/GenBank/DDBJ whole genome shotgun (WGS) entry which is preliminary data.</text>
</comment>
<dbReference type="InterPro" id="IPR001173">
    <property type="entry name" value="Glyco_trans_2-like"/>
</dbReference>
<evidence type="ECO:0000313" key="2">
    <source>
        <dbReference type="EMBL" id="MFD1189800.1"/>
    </source>
</evidence>
<reference evidence="3" key="1">
    <citation type="journal article" date="2019" name="Int. J. Syst. Evol. Microbiol.">
        <title>The Global Catalogue of Microorganisms (GCM) 10K type strain sequencing project: providing services to taxonomists for standard genome sequencing and annotation.</title>
        <authorList>
            <consortium name="The Broad Institute Genomics Platform"/>
            <consortium name="The Broad Institute Genome Sequencing Center for Infectious Disease"/>
            <person name="Wu L."/>
            <person name="Ma J."/>
        </authorList>
    </citation>
    <scope>NUCLEOTIDE SEQUENCE [LARGE SCALE GENOMIC DNA]</scope>
    <source>
        <strain evidence="3">CCUG 55074</strain>
    </source>
</reference>
<keyword evidence="2" id="KW-0328">Glycosyltransferase</keyword>
<gene>
    <name evidence="2" type="ORF">ACFQ27_04350</name>
</gene>
<dbReference type="GO" id="GO:0016757">
    <property type="term" value="F:glycosyltransferase activity"/>
    <property type="evidence" value="ECO:0007669"/>
    <property type="project" value="UniProtKB-KW"/>
</dbReference>
<name>A0ABW3T2B4_9CAUL</name>
<keyword evidence="2" id="KW-0808">Transferase</keyword>
<feature type="domain" description="Glycosyltransferase 2-like" evidence="1">
    <location>
        <begin position="3"/>
        <end position="96"/>
    </location>
</feature>
<accession>A0ABW3T2B4</accession>
<proteinExistence type="predicted"/>
<evidence type="ECO:0000259" key="1">
    <source>
        <dbReference type="Pfam" id="PF00535"/>
    </source>
</evidence>
<dbReference type="Proteomes" id="UP001597216">
    <property type="component" value="Unassembled WGS sequence"/>
</dbReference>
<dbReference type="EMBL" id="JBHTLQ010000006">
    <property type="protein sequence ID" value="MFD1189800.1"/>
    <property type="molecule type" value="Genomic_DNA"/>
</dbReference>
<evidence type="ECO:0000313" key="3">
    <source>
        <dbReference type="Proteomes" id="UP001597216"/>
    </source>
</evidence>